<dbReference type="SUPFAM" id="SSF81490">
    <property type="entry name" value="Photosystem II reaction centre subunit H, transmembrane region"/>
    <property type="match status" value="1"/>
</dbReference>
<dbReference type="eggNOG" id="COG3861">
    <property type="taxonomic scope" value="Bacteria"/>
</dbReference>
<gene>
    <name evidence="4" type="ordered locus">Msil_2036</name>
</gene>
<reference evidence="4 5" key="1">
    <citation type="journal article" date="2010" name="J. Bacteriol.">
        <title>Complete genome sequence of the aerobic facultative methanotroph Methylocella silvestris BL2.</title>
        <authorList>
            <person name="Chen Y."/>
            <person name="Crombie A."/>
            <person name="Rahman M.T."/>
            <person name="Dedysh S.N."/>
            <person name="Liesack W."/>
            <person name="Stott M.B."/>
            <person name="Alam M."/>
            <person name="Theisen A.R."/>
            <person name="Murrell J.C."/>
            <person name="Dunfield P.F."/>
        </authorList>
    </citation>
    <scope>NUCLEOTIDE SEQUENCE [LARGE SCALE GENOMIC DNA]</scope>
    <source>
        <strain evidence="5">DSM 15510 / CIP 108128 / LMG 27833 / NCIMB 13906 / BL2</strain>
    </source>
</reference>
<evidence type="ECO:0000313" key="4">
    <source>
        <dbReference type="EMBL" id="ACK50976.1"/>
    </source>
</evidence>
<evidence type="ECO:0000256" key="1">
    <source>
        <dbReference type="SAM" id="Phobius"/>
    </source>
</evidence>
<keyword evidence="1" id="KW-1133">Transmembrane helix</keyword>
<feature type="domain" description="PRC-barrel" evidence="3">
    <location>
        <begin position="143"/>
        <end position="208"/>
    </location>
</feature>
<proteinExistence type="predicted"/>
<dbReference type="SUPFAM" id="SSF50346">
    <property type="entry name" value="PRC-barrel domain"/>
    <property type="match status" value="1"/>
</dbReference>
<dbReference type="InterPro" id="IPR027275">
    <property type="entry name" value="PRC-brl_dom"/>
</dbReference>
<feature type="domain" description="Photosynthetic reaction centre H subunit N-terminal" evidence="2">
    <location>
        <begin position="5"/>
        <end position="134"/>
    </location>
</feature>
<dbReference type="InterPro" id="IPR015810">
    <property type="entry name" value="Photo_RC_H_N"/>
</dbReference>
<dbReference type="Gene3D" id="4.10.540.10">
    <property type="entry name" value="Photosynthetic reaction centre, H subunit, N-terminal domain"/>
    <property type="match status" value="1"/>
</dbReference>
<feature type="transmembrane region" description="Helical" evidence="1">
    <location>
        <begin position="12"/>
        <end position="31"/>
    </location>
</feature>
<dbReference type="AlphaFoldDB" id="B8EPX2"/>
<dbReference type="Pfam" id="PF05239">
    <property type="entry name" value="PRC"/>
    <property type="match status" value="1"/>
</dbReference>
<keyword evidence="1" id="KW-0812">Transmembrane</keyword>
<keyword evidence="5" id="KW-1185">Reference proteome</keyword>
<sequence>MNAGSITSNIDVAQVVLYTFWIFFALLILYLRGEDKREGYPLVEGPRNATSDGVTPLPRPKIFRLADGNSMSAPSSAANQPEFSARPAAVWPGAPLLPNGDPMGGGVGPGSYALRRDIPDVTINGEPRIVPLRVDPSFGLDSRDPDPRGMTVIGADRAAAGTVGDIWVDRSEVVIRYLEVDVGAGSVLLPMGLARIDRRARKVRVDAILASQFANVPGHRNPDQVTLLEEDKIYGYYGGGKLYATPQRAEPFA</sequence>
<evidence type="ECO:0000259" key="3">
    <source>
        <dbReference type="Pfam" id="PF05239"/>
    </source>
</evidence>
<name>B8EPX2_METSB</name>
<dbReference type="KEGG" id="msl:Msil_2036"/>
<dbReference type="HOGENOM" id="CLU_1064810_0_0_5"/>
<evidence type="ECO:0000313" key="5">
    <source>
        <dbReference type="Proteomes" id="UP000002257"/>
    </source>
</evidence>
<dbReference type="Proteomes" id="UP000002257">
    <property type="component" value="Chromosome"/>
</dbReference>
<dbReference type="InterPro" id="IPR005652">
    <property type="entry name" value="Photo_RC_H"/>
</dbReference>
<dbReference type="GO" id="GO:0019684">
    <property type="term" value="P:photosynthesis, light reaction"/>
    <property type="evidence" value="ECO:0007669"/>
    <property type="project" value="InterPro"/>
</dbReference>
<dbReference type="Pfam" id="PF03967">
    <property type="entry name" value="PRCH"/>
    <property type="match status" value="1"/>
</dbReference>
<evidence type="ECO:0000259" key="2">
    <source>
        <dbReference type="Pfam" id="PF03967"/>
    </source>
</evidence>
<dbReference type="OrthoDB" id="8557487at2"/>
<dbReference type="Gene3D" id="3.90.50.10">
    <property type="entry name" value="Photosynthetic Reaction Center, subunit H, domain 2"/>
    <property type="match status" value="1"/>
</dbReference>
<dbReference type="RefSeq" id="WP_012591046.1">
    <property type="nucleotide sequence ID" value="NC_011666.1"/>
</dbReference>
<protein>
    <submittedName>
        <fullName evidence="4">Photosynthetic reaction center H subunit</fullName>
    </submittedName>
</protein>
<organism evidence="4 5">
    <name type="scientific">Methylocella silvestris (strain DSM 15510 / CIP 108128 / LMG 27833 / NCIMB 13906 / BL2)</name>
    <dbReference type="NCBI Taxonomy" id="395965"/>
    <lineage>
        <taxon>Bacteria</taxon>
        <taxon>Pseudomonadati</taxon>
        <taxon>Pseudomonadota</taxon>
        <taxon>Alphaproteobacteria</taxon>
        <taxon>Hyphomicrobiales</taxon>
        <taxon>Beijerinckiaceae</taxon>
        <taxon>Methylocella</taxon>
    </lineage>
</organism>
<dbReference type="STRING" id="395965.Msil_2036"/>
<keyword evidence="1" id="KW-0472">Membrane</keyword>
<dbReference type="EMBL" id="CP001280">
    <property type="protein sequence ID" value="ACK50976.1"/>
    <property type="molecule type" value="Genomic_DNA"/>
</dbReference>
<dbReference type="NCBIfam" id="TIGR01150">
    <property type="entry name" value="puhA"/>
    <property type="match status" value="1"/>
</dbReference>
<dbReference type="GO" id="GO:0030077">
    <property type="term" value="C:plasma membrane light-harvesting complex"/>
    <property type="evidence" value="ECO:0007669"/>
    <property type="project" value="InterPro"/>
</dbReference>
<accession>B8EPX2</accession>
<dbReference type="InterPro" id="IPR011033">
    <property type="entry name" value="PRC_barrel-like_sf"/>
</dbReference>
<dbReference type="InterPro" id="IPR014747">
    <property type="entry name" value="Bac_photo_RC_H_C"/>
</dbReference>
<dbReference type="InterPro" id="IPR037097">
    <property type="entry name" value="Photo_RC_H_N_sf"/>
</dbReference>